<dbReference type="SUPFAM" id="SSF81653">
    <property type="entry name" value="Calcium ATPase, transduction domain A"/>
    <property type="match status" value="1"/>
</dbReference>
<feature type="transmembrane region" description="Helical" evidence="13">
    <location>
        <begin position="105"/>
        <end position="130"/>
    </location>
</feature>
<dbReference type="InterPro" id="IPR023214">
    <property type="entry name" value="HAD_sf"/>
</dbReference>
<keyword evidence="9" id="KW-1278">Translocase</keyword>
<dbReference type="FunFam" id="2.70.150.10:FF:000020">
    <property type="entry name" value="Copper-exporting P-type ATPase A"/>
    <property type="match status" value="1"/>
</dbReference>
<evidence type="ECO:0000256" key="12">
    <source>
        <dbReference type="ARBA" id="ARBA00023136"/>
    </source>
</evidence>
<dbReference type="PANTHER" id="PTHR43520">
    <property type="entry name" value="ATP7, ISOFORM B"/>
    <property type="match status" value="1"/>
</dbReference>
<keyword evidence="12 13" id="KW-0472">Membrane</keyword>
<keyword evidence="10 13" id="KW-1133">Transmembrane helix</keyword>
<organism evidence="15 16">
    <name type="scientific">Alloscardovia theropitheci</name>
    <dbReference type="NCBI Taxonomy" id="2496842"/>
    <lineage>
        <taxon>Bacteria</taxon>
        <taxon>Bacillati</taxon>
        <taxon>Actinomycetota</taxon>
        <taxon>Actinomycetes</taxon>
        <taxon>Bifidobacteriales</taxon>
        <taxon>Bifidobacteriaceae</taxon>
        <taxon>Alloscardovia</taxon>
    </lineage>
</organism>
<keyword evidence="3 13" id="KW-1003">Cell membrane</keyword>
<feature type="domain" description="P-type ATPase A" evidence="14">
    <location>
        <begin position="201"/>
        <end position="300"/>
    </location>
</feature>
<keyword evidence="4 13" id="KW-0812">Transmembrane</keyword>
<feature type="transmembrane region" description="Helical" evidence="13">
    <location>
        <begin position="166"/>
        <end position="183"/>
    </location>
</feature>
<feature type="transmembrane region" description="Helical" evidence="13">
    <location>
        <begin position="651"/>
        <end position="678"/>
    </location>
</feature>
<dbReference type="GO" id="GO:0005507">
    <property type="term" value="F:copper ion binding"/>
    <property type="evidence" value="ECO:0007669"/>
    <property type="project" value="TreeGrafter"/>
</dbReference>
<keyword evidence="7" id="KW-0813">Transport</keyword>
<dbReference type="InterPro" id="IPR023298">
    <property type="entry name" value="ATPase_P-typ_TM_dom_sf"/>
</dbReference>
<keyword evidence="5 13" id="KW-0479">Metal-binding</keyword>
<dbReference type="OrthoDB" id="7059309at2"/>
<dbReference type="NCBIfam" id="TIGR01494">
    <property type="entry name" value="ATPase_P-type"/>
    <property type="match status" value="1"/>
</dbReference>
<dbReference type="InterPro" id="IPR044492">
    <property type="entry name" value="P_typ_ATPase_HD_dom"/>
</dbReference>
<sequence length="709" mass="75949">MNMQKGSYTVREANANTCTECNHEIHEEKNCCVKDKHVHTGENAHEHNQSHMDTNKHACSHHNDAQHDIKHTLGLQQRFWISAVLGAVLLVLMVGMFTGTMSHTVVRWGTFIATTPIMLASGAPFMTSAWQSFKKHNANMDTLVALGTGVAYIYSLIALFMGLPVYFESAGFIIFFVLLGQIFEEKMRSNASHAVEKLLDLQTKSAHVLRDGTYIEIPREELKVGDIIRVLPGEKIAVDGVIVEGRTAIDESMVTGESMPTSKSVGDAVIGSTINTTGTIVFRAEKVGSNTMLAQIVDFVKQAQSSHAPIQNLTDKISHIFVPTVVILSILTFLTWFVVVGASPIDALVYAVSVLIIACPCALGLATPTALMVGTARSAAMGVLIKNGAALQETSKIDTVVFDKTGTLTIGKPIVSDIVGDAHEVLRLAASVERNSEHPLAGAITERAQQEGIELNEAYDFEALSGLGVRAHIDGHVVVLGNEKIHENHTFDVQLRKRMSEMNNDAKTVVIVGVDNKIVGLIAIQDAPKESAQSAIASLKKRGLRTVMLTGDNEKVAHAIAQKVGIDEVISDVLPQEKADVISTLRADGATVAFVGDGINDAPALSVADVGIAMGTGTDIAIEAGSVVLTHNDLRGVVRAYDMSKKTFNRIILNLFWASIYNVIGIPIAAGIFASVGFVLNPEISGLAMALSSVSVLASSLLLNVSKVE</sequence>
<feature type="transmembrane region" description="Helical" evidence="13">
    <location>
        <begin position="684"/>
        <end position="705"/>
    </location>
</feature>
<evidence type="ECO:0000313" key="15">
    <source>
        <dbReference type="EMBL" id="TCD54413.1"/>
    </source>
</evidence>
<evidence type="ECO:0000256" key="10">
    <source>
        <dbReference type="ARBA" id="ARBA00022989"/>
    </source>
</evidence>
<keyword evidence="11" id="KW-0186">Copper</keyword>
<dbReference type="GO" id="GO:0055070">
    <property type="term" value="P:copper ion homeostasis"/>
    <property type="evidence" value="ECO:0007669"/>
    <property type="project" value="TreeGrafter"/>
</dbReference>
<evidence type="ECO:0000256" key="13">
    <source>
        <dbReference type="RuleBase" id="RU362081"/>
    </source>
</evidence>
<dbReference type="Gene3D" id="2.70.150.10">
    <property type="entry name" value="Calcium-transporting ATPase, cytoplasmic transduction domain A"/>
    <property type="match status" value="1"/>
</dbReference>
<dbReference type="Pfam" id="PF00122">
    <property type="entry name" value="E1-E2_ATPase"/>
    <property type="match status" value="1"/>
</dbReference>
<evidence type="ECO:0000256" key="7">
    <source>
        <dbReference type="ARBA" id="ARBA00022796"/>
    </source>
</evidence>
<dbReference type="InterPro" id="IPR008250">
    <property type="entry name" value="ATPase_P-typ_transduc_dom_A_sf"/>
</dbReference>
<dbReference type="PRINTS" id="PR00119">
    <property type="entry name" value="CATATPASE"/>
</dbReference>
<protein>
    <submittedName>
        <fullName evidence="15">Copper-translocating P-type ATPase</fullName>
    </submittedName>
</protein>
<feature type="transmembrane region" description="Helical" evidence="13">
    <location>
        <begin position="79"/>
        <end position="99"/>
    </location>
</feature>
<feature type="transmembrane region" description="Helical" evidence="13">
    <location>
        <begin position="348"/>
        <end position="371"/>
    </location>
</feature>
<evidence type="ECO:0000256" key="6">
    <source>
        <dbReference type="ARBA" id="ARBA00022741"/>
    </source>
</evidence>
<dbReference type="Pfam" id="PF00702">
    <property type="entry name" value="Hydrolase"/>
    <property type="match status" value="1"/>
</dbReference>
<dbReference type="GO" id="GO:0016887">
    <property type="term" value="F:ATP hydrolysis activity"/>
    <property type="evidence" value="ECO:0007669"/>
    <property type="project" value="InterPro"/>
</dbReference>
<keyword evidence="8 13" id="KW-0067">ATP-binding</keyword>
<comment type="subcellular location">
    <subcellularLocation>
        <location evidence="1">Cell membrane</location>
        <topology evidence="1">Multi-pass membrane protein</topology>
    </subcellularLocation>
</comment>
<keyword evidence="7" id="KW-0187">Copper transport</keyword>
<evidence type="ECO:0000259" key="14">
    <source>
        <dbReference type="Pfam" id="PF00122"/>
    </source>
</evidence>
<dbReference type="SFLD" id="SFLDS00003">
    <property type="entry name" value="Haloacid_Dehalogenase"/>
    <property type="match status" value="1"/>
</dbReference>
<comment type="caution">
    <text evidence="15">The sequence shown here is derived from an EMBL/GenBank/DDBJ whole genome shotgun (WGS) entry which is preliminary data.</text>
</comment>
<dbReference type="InterPro" id="IPR027256">
    <property type="entry name" value="P-typ_ATPase_IB"/>
</dbReference>
<dbReference type="InterPro" id="IPR036412">
    <property type="entry name" value="HAD-like_sf"/>
</dbReference>
<dbReference type="InterPro" id="IPR001757">
    <property type="entry name" value="P_typ_ATPase"/>
</dbReference>
<dbReference type="GO" id="GO:0005524">
    <property type="term" value="F:ATP binding"/>
    <property type="evidence" value="ECO:0007669"/>
    <property type="project" value="UniProtKB-UniRule"/>
</dbReference>
<evidence type="ECO:0000256" key="2">
    <source>
        <dbReference type="ARBA" id="ARBA00006024"/>
    </source>
</evidence>
<dbReference type="SUPFAM" id="SSF56784">
    <property type="entry name" value="HAD-like"/>
    <property type="match status" value="1"/>
</dbReference>
<dbReference type="Gene3D" id="3.40.1110.10">
    <property type="entry name" value="Calcium-transporting ATPase, cytoplasmic domain N"/>
    <property type="match status" value="1"/>
</dbReference>
<dbReference type="PROSITE" id="PS00154">
    <property type="entry name" value="ATPASE_E1_E2"/>
    <property type="match status" value="1"/>
</dbReference>
<dbReference type="Proteomes" id="UP000291289">
    <property type="component" value="Unassembled WGS sequence"/>
</dbReference>
<evidence type="ECO:0000256" key="4">
    <source>
        <dbReference type="ARBA" id="ARBA00022692"/>
    </source>
</evidence>
<dbReference type="GO" id="GO:0043682">
    <property type="term" value="F:P-type divalent copper transporter activity"/>
    <property type="evidence" value="ECO:0007669"/>
    <property type="project" value="TreeGrafter"/>
</dbReference>
<dbReference type="SUPFAM" id="SSF81665">
    <property type="entry name" value="Calcium ATPase, transmembrane domain M"/>
    <property type="match status" value="1"/>
</dbReference>
<evidence type="ECO:0000313" key="16">
    <source>
        <dbReference type="Proteomes" id="UP000291289"/>
    </source>
</evidence>
<dbReference type="CDD" id="cd02094">
    <property type="entry name" value="P-type_ATPase_Cu-like"/>
    <property type="match status" value="1"/>
</dbReference>
<dbReference type="InterPro" id="IPR023299">
    <property type="entry name" value="ATPase_P-typ_cyto_dom_N"/>
</dbReference>
<evidence type="ECO:0000256" key="5">
    <source>
        <dbReference type="ARBA" id="ARBA00022723"/>
    </source>
</evidence>
<dbReference type="AlphaFoldDB" id="A0A4R0QQ59"/>
<evidence type="ECO:0000256" key="9">
    <source>
        <dbReference type="ARBA" id="ARBA00022967"/>
    </source>
</evidence>
<dbReference type="PANTHER" id="PTHR43520:SF8">
    <property type="entry name" value="P-TYPE CU(+) TRANSPORTER"/>
    <property type="match status" value="1"/>
</dbReference>
<evidence type="ECO:0000256" key="3">
    <source>
        <dbReference type="ARBA" id="ARBA00022475"/>
    </source>
</evidence>
<evidence type="ECO:0000256" key="11">
    <source>
        <dbReference type="ARBA" id="ARBA00023008"/>
    </source>
</evidence>
<keyword evidence="7" id="KW-0406">Ion transport</keyword>
<dbReference type="PROSITE" id="PS01229">
    <property type="entry name" value="COF_2"/>
    <property type="match status" value="1"/>
</dbReference>
<dbReference type="SFLD" id="SFLDF00027">
    <property type="entry name" value="p-type_atpase"/>
    <property type="match status" value="1"/>
</dbReference>
<dbReference type="NCBIfam" id="TIGR01525">
    <property type="entry name" value="ATPase-IB_hvy"/>
    <property type="match status" value="1"/>
</dbReference>
<feature type="transmembrane region" description="Helical" evidence="13">
    <location>
        <begin position="320"/>
        <end position="342"/>
    </location>
</feature>
<dbReference type="GO" id="GO:0005886">
    <property type="term" value="C:plasma membrane"/>
    <property type="evidence" value="ECO:0007669"/>
    <property type="project" value="UniProtKB-SubCell"/>
</dbReference>
<dbReference type="PRINTS" id="PR00943">
    <property type="entry name" value="CUATPASE"/>
</dbReference>
<dbReference type="SFLD" id="SFLDG00002">
    <property type="entry name" value="C1.7:_P-type_atpase_like"/>
    <property type="match status" value="1"/>
</dbReference>
<dbReference type="Gene3D" id="3.40.50.1000">
    <property type="entry name" value="HAD superfamily/HAD-like"/>
    <property type="match status" value="1"/>
</dbReference>
<proteinExistence type="inferred from homology"/>
<dbReference type="EMBL" id="RXLP01000019">
    <property type="protein sequence ID" value="TCD54413.1"/>
    <property type="molecule type" value="Genomic_DNA"/>
</dbReference>
<dbReference type="InterPro" id="IPR018303">
    <property type="entry name" value="ATPase_P-typ_P_site"/>
</dbReference>
<feature type="transmembrane region" description="Helical" evidence="13">
    <location>
        <begin position="142"/>
        <end position="160"/>
    </location>
</feature>
<accession>A0A4R0QQ59</accession>
<evidence type="ECO:0000256" key="8">
    <source>
        <dbReference type="ARBA" id="ARBA00022840"/>
    </source>
</evidence>
<name>A0A4R0QQ59_9BIFI</name>
<evidence type="ECO:0000256" key="1">
    <source>
        <dbReference type="ARBA" id="ARBA00004651"/>
    </source>
</evidence>
<reference evidence="15 16" key="1">
    <citation type="submission" date="2018-12" db="EMBL/GenBank/DDBJ databases">
        <title>Alloscrdovia theropitheci sp. nov: a novel taxon from the feces of the bleeding-herat monkey (Theropithecus geleda).</title>
        <authorList>
            <person name="Modesto M."/>
        </authorList>
    </citation>
    <scope>NUCLEOTIDE SEQUENCE [LARGE SCALE GENOMIC DNA]</scope>
    <source>
        <strain evidence="15 16">GLDI4/2</strain>
    </source>
</reference>
<dbReference type="NCBIfam" id="TIGR01511">
    <property type="entry name" value="ATPase-IB1_Cu"/>
    <property type="match status" value="1"/>
</dbReference>
<comment type="similarity">
    <text evidence="2 13">Belongs to the cation transport ATPase (P-type) (TC 3.A.3) family. Type IB subfamily.</text>
</comment>
<dbReference type="InterPro" id="IPR059000">
    <property type="entry name" value="ATPase_P-type_domA"/>
</dbReference>
<keyword evidence="6 13" id="KW-0547">Nucleotide-binding</keyword>
<keyword evidence="16" id="KW-1185">Reference proteome</keyword>
<gene>
    <name evidence="15" type="ORF">EJ419_04805</name>
</gene>